<keyword evidence="9" id="KW-1185">Reference proteome</keyword>
<dbReference type="InterPro" id="IPR011250">
    <property type="entry name" value="OMP/PagP_B-barrel"/>
</dbReference>
<feature type="domain" description="Outer membrane protein beta-barrel" evidence="7">
    <location>
        <begin position="35"/>
        <end position="259"/>
    </location>
</feature>
<evidence type="ECO:0000313" key="9">
    <source>
        <dbReference type="Proteomes" id="UP000613160"/>
    </source>
</evidence>
<evidence type="ECO:0000256" key="1">
    <source>
        <dbReference type="ARBA" id="ARBA00004442"/>
    </source>
</evidence>
<dbReference type="Proteomes" id="UP000613160">
    <property type="component" value="Unassembled WGS sequence"/>
</dbReference>
<dbReference type="AlphaFoldDB" id="A0A916Y2F0"/>
<dbReference type="Gene3D" id="2.40.160.20">
    <property type="match status" value="1"/>
</dbReference>
<evidence type="ECO:0000259" key="7">
    <source>
        <dbReference type="Pfam" id="PF13505"/>
    </source>
</evidence>
<organism evidence="8 9">
    <name type="scientific">Aureimonas glaciei</name>
    <dbReference type="NCBI Taxonomy" id="1776957"/>
    <lineage>
        <taxon>Bacteria</taxon>
        <taxon>Pseudomonadati</taxon>
        <taxon>Pseudomonadota</taxon>
        <taxon>Alphaproteobacteria</taxon>
        <taxon>Hyphomicrobiales</taxon>
        <taxon>Aurantimonadaceae</taxon>
        <taxon>Aureimonas</taxon>
    </lineage>
</organism>
<dbReference type="Pfam" id="PF13505">
    <property type="entry name" value="OMP_b-brl"/>
    <property type="match status" value="1"/>
</dbReference>
<evidence type="ECO:0000313" key="8">
    <source>
        <dbReference type="EMBL" id="GGD26871.1"/>
    </source>
</evidence>
<dbReference type="SUPFAM" id="SSF56925">
    <property type="entry name" value="OMPA-like"/>
    <property type="match status" value="1"/>
</dbReference>
<protein>
    <submittedName>
        <fullName evidence="8">Porin</fullName>
    </submittedName>
</protein>
<reference evidence="8" key="1">
    <citation type="journal article" date="2014" name="Int. J. Syst. Evol. Microbiol.">
        <title>Complete genome sequence of Corynebacterium casei LMG S-19264T (=DSM 44701T), isolated from a smear-ripened cheese.</title>
        <authorList>
            <consortium name="US DOE Joint Genome Institute (JGI-PGF)"/>
            <person name="Walter F."/>
            <person name="Albersmeier A."/>
            <person name="Kalinowski J."/>
            <person name="Ruckert C."/>
        </authorList>
    </citation>
    <scope>NUCLEOTIDE SEQUENCE</scope>
    <source>
        <strain evidence="8">CGMCC 1.15493</strain>
    </source>
</reference>
<keyword evidence="2 6" id="KW-0732">Signal</keyword>
<evidence type="ECO:0000256" key="3">
    <source>
        <dbReference type="ARBA" id="ARBA00023136"/>
    </source>
</evidence>
<comment type="subcellular location">
    <subcellularLocation>
        <location evidence="1">Cell outer membrane</location>
    </subcellularLocation>
</comment>
<dbReference type="GO" id="GO:0009279">
    <property type="term" value="C:cell outer membrane"/>
    <property type="evidence" value="ECO:0007669"/>
    <property type="project" value="UniProtKB-SubCell"/>
</dbReference>
<comment type="similarity">
    <text evidence="5">Belongs to the Omp25/RopB family.</text>
</comment>
<evidence type="ECO:0000256" key="4">
    <source>
        <dbReference type="ARBA" id="ARBA00023237"/>
    </source>
</evidence>
<proteinExistence type="inferred from homology"/>
<dbReference type="PANTHER" id="PTHR34001:SF3">
    <property type="entry name" value="BLL7405 PROTEIN"/>
    <property type="match status" value="1"/>
</dbReference>
<name>A0A916Y2F0_9HYPH</name>
<comment type="caution">
    <text evidence="8">The sequence shown here is derived from an EMBL/GenBank/DDBJ whole genome shotgun (WGS) entry which is preliminary data.</text>
</comment>
<accession>A0A916Y2F0</accession>
<dbReference type="EMBL" id="BMJJ01000008">
    <property type="protein sequence ID" value="GGD26871.1"/>
    <property type="molecule type" value="Genomic_DNA"/>
</dbReference>
<keyword evidence="3" id="KW-0472">Membrane</keyword>
<keyword evidence="4" id="KW-0998">Cell outer membrane</keyword>
<dbReference type="RefSeq" id="WP_188852579.1">
    <property type="nucleotide sequence ID" value="NZ_BMJJ01000008.1"/>
</dbReference>
<evidence type="ECO:0000256" key="6">
    <source>
        <dbReference type="SAM" id="SignalP"/>
    </source>
</evidence>
<gene>
    <name evidence="8" type="ORF">GCM10011335_32410</name>
</gene>
<feature type="chain" id="PRO_5037966169" evidence="6">
    <location>
        <begin position="21"/>
        <end position="260"/>
    </location>
</feature>
<reference evidence="8" key="2">
    <citation type="submission" date="2020-09" db="EMBL/GenBank/DDBJ databases">
        <authorList>
            <person name="Sun Q."/>
            <person name="Zhou Y."/>
        </authorList>
    </citation>
    <scope>NUCLEOTIDE SEQUENCE</scope>
    <source>
        <strain evidence="8">CGMCC 1.15493</strain>
    </source>
</reference>
<feature type="signal peptide" evidence="6">
    <location>
        <begin position="1"/>
        <end position="20"/>
    </location>
</feature>
<evidence type="ECO:0000256" key="5">
    <source>
        <dbReference type="ARBA" id="ARBA00038306"/>
    </source>
</evidence>
<dbReference type="PANTHER" id="PTHR34001">
    <property type="entry name" value="BLL7405 PROTEIN"/>
    <property type="match status" value="1"/>
</dbReference>
<dbReference type="InterPro" id="IPR051692">
    <property type="entry name" value="OMP-like"/>
</dbReference>
<sequence>MKRFALLLASATVFVSPALAADVIYDEPPAPAPMVEAAPQWNWSGLYVGGQAGVAFNRDSGAFSSDTSGFNGGNDDSNSGFIGGGHIGYDYQMGNFVIGAVADLNYIDAESNTSYTLPTGVATTDTFGSEQDINYVGTVRAKAGYAMDRFMVYATGGLAYADIDNNYSGGSTYTNGAGTTFDVSAQTDNDDIGYAVGAGFDVLATQNVSFGLEYLYTDLGESSVDVDYTSRDGTIANFSTDSNNDLTYHSVMAKASYHFN</sequence>
<evidence type="ECO:0000256" key="2">
    <source>
        <dbReference type="ARBA" id="ARBA00022729"/>
    </source>
</evidence>
<dbReference type="InterPro" id="IPR027385">
    <property type="entry name" value="Beta-barrel_OMP"/>
</dbReference>